<reference evidence="1" key="1">
    <citation type="submission" date="2021-01" db="EMBL/GenBank/DDBJ databases">
        <title>Chromosome-level genome assembly of a human fungal pathogen reveals clustering of transcriptionally co-regulated genes.</title>
        <authorList>
            <person name="Voorhies M."/>
            <person name="Cohen S."/>
            <person name="Shea T.P."/>
            <person name="Petrus S."/>
            <person name="Munoz J.F."/>
            <person name="Poplawski S."/>
            <person name="Goldman W.E."/>
            <person name="Michael T."/>
            <person name="Cuomo C.A."/>
            <person name="Sil A."/>
            <person name="Beyhan S."/>
        </authorList>
    </citation>
    <scope>NUCLEOTIDE SEQUENCE</scope>
    <source>
        <strain evidence="1">H88</strain>
    </source>
</reference>
<protein>
    <submittedName>
        <fullName evidence="1">Uncharacterized protein</fullName>
    </submittedName>
</protein>
<gene>
    <name evidence="1" type="ORF">I7I53_08972</name>
</gene>
<proteinExistence type="predicted"/>
<dbReference type="Proteomes" id="UP000663419">
    <property type="component" value="Chromosome 1"/>
</dbReference>
<evidence type="ECO:0000313" key="2">
    <source>
        <dbReference type="Proteomes" id="UP000663419"/>
    </source>
</evidence>
<name>A0A8A1LAP6_AJEC8</name>
<evidence type="ECO:0000313" key="1">
    <source>
        <dbReference type="EMBL" id="QSS48837.1"/>
    </source>
</evidence>
<dbReference type="VEuPathDB" id="FungiDB:I7I53_08972"/>
<sequence length="110" mass="12940">MEHTQYNNEMVEYWRKVDGVGKVKCKILRTVATSKLQIAISGSRIIDAKELLIALKRRLSSRTTDNQYKVQQKYDNLHKSPKQNLEKWLDDWTLIEQEIQQSEIDGSFDI</sequence>
<dbReference type="AlphaFoldDB" id="A0A8A1LAP6"/>
<organism evidence="1 2">
    <name type="scientific">Ajellomyces capsulatus (strain H88)</name>
    <name type="common">Darling's disease fungus</name>
    <name type="synonym">Histoplasma capsulatum</name>
    <dbReference type="NCBI Taxonomy" id="544711"/>
    <lineage>
        <taxon>Eukaryota</taxon>
        <taxon>Fungi</taxon>
        <taxon>Dikarya</taxon>
        <taxon>Ascomycota</taxon>
        <taxon>Pezizomycotina</taxon>
        <taxon>Eurotiomycetes</taxon>
        <taxon>Eurotiomycetidae</taxon>
        <taxon>Onygenales</taxon>
        <taxon>Ajellomycetaceae</taxon>
        <taxon>Histoplasma</taxon>
    </lineage>
</organism>
<accession>A0A8A1LAP6</accession>
<dbReference type="EMBL" id="CP069102">
    <property type="protein sequence ID" value="QSS48837.1"/>
    <property type="molecule type" value="Genomic_DNA"/>
</dbReference>